<dbReference type="Proteomes" id="UP000544054">
    <property type="component" value="Unassembled WGS sequence"/>
</dbReference>
<keyword evidence="2" id="KW-1185">Reference proteome</keyword>
<reference evidence="1 2" key="1">
    <citation type="submission" date="2020-04" db="EMBL/GenBank/DDBJ databases">
        <title>Chryseobacterium sp. RP-3-3 sp. nov., isolated from Jeju soil.</title>
        <authorList>
            <person name="Dahal R.H."/>
        </authorList>
    </citation>
    <scope>NUCLEOTIDE SEQUENCE [LARGE SCALE GENOMIC DNA]</scope>
    <source>
        <strain evidence="1 2">RP-3-3</strain>
    </source>
</reference>
<gene>
    <name evidence="1" type="ORF">HHL23_21195</name>
</gene>
<dbReference type="EMBL" id="JABBGI010000042">
    <property type="protein sequence ID" value="NML72280.1"/>
    <property type="molecule type" value="Genomic_DNA"/>
</dbReference>
<dbReference type="SUPFAM" id="SSF48452">
    <property type="entry name" value="TPR-like"/>
    <property type="match status" value="1"/>
</dbReference>
<dbReference type="InterPro" id="IPR011990">
    <property type="entry name" value="TPR-like_helical_dom_sf"/>
</dbReference>
<sequence length="86" mass="10163">MLEKLGLYEEALEQLNKSLNTKGFKFSGAYFHKTEVFEKLGKKDSAINSYKEALHQYDKSSKLKDVYNEFFNELYRQDITIKINKN</sequence>
<comment type="caution">
    <text evidence="1">The sequence shown here is derived from an EMBL/GenBank/DDBJ whole genome shotgun (WGS) entry which is preliminary data.</text>
</comment>
<organism evidence="1 2">
    <name type="scientific">Chryseobacterium antibioticum</name>
    <dbReference type="NCBI Taxonomy" id="2728847"/>
    <lineage>
        <taxon>Bacteria</taxon>
        <taxon>Pseudomonadati</taxon>
        <taxon>Bacteroidota</taxon>
        <taxon>Flavobacteriia</taxon>
        <taxon>Flavobacteriales</taxon>
        <taxon>Weeksellaceae</taxon>
        <taxon>Chryseobacterium group</taxon>
        <taxon>Chryseobacterium</taxon>
    </lineage>
</organism>
<accession>A0A7Y0ARP3</accession>
<dbReference type="Gene3D" id="1.25.40.10">
    <property type="entry name" value="Tetratricopeptide repeat domain"/>
    <property type="match status" value="1"/>
</dbReference>
<proteinExistence type="predicted"/>
<dbReference type="AlphaFoldDB" id="A0A7Y0ARP3"/>
<evidence type="ECO:0000313" key="1">
    <source>
        <dbReference type="EMBL" id="NML72280.1"/>
    </source>
</evidence>
<protein>
    <recommendedName>
        <fullName evidence="3">Tetratricopeptide repeat protein</fullName>
    </recommendedName>
</protein>
<name>A0A7Y0ARP3_9FLAO</name>
<evidence type="ECO:0000313" key="2">
    <source>
        <dbReference type="Proteomes" id="UP000544054"/>
    </source>
</evidence>
<evidence type="ECO:0008006" key="3">
    <source>
        <dbReference type="Google" id="ProtNLM"/>
    </source>
</evidence>